<name>A0ABV6ZYU7_9PROT</name>
<sequence>MTLIRSLLFVAWMYGLVLVMGMIGIWLLLCPRSWVRAYYRLWLTLVFGGLKLICGLRYKVEGLENIPEGGALIASKHQSMMETQAFWQILPDPAIILKKELAYLPFFGWFAVKLGNIVVDRGAAAKALRKMLGDARRWAADGRQILIFPEGTRMAPFETDEFKPGVAGLYSAMKAPCVPVALNTGHFWAGRGVIRKPGVATIRFLEPIEPGLPREEFMALLKQRIDTATAELEAGLETER</sequence>
<comment type="pathway">
    <text evidence="1">Lipid metabolism.</text>
</comment>
<dbReference type="SMART" id="SM00563">
    <property type="entry name" value="PlsC"/>
    <property type="match status" value="1"/>
</dbReference>
<gene>
    <name evidence="6" type="ORF">ACFOOR_11285</name>
</gene>
<dbReference type="PANTHER" id="PTHR10434">
    <property type="entry name" value="1-ACYL-SN-GLYCEROL-3-PHOSPHATE ACYLTRANSFERASE"/>
    <property type="match status" value="1"/>
</dbReference>
<keyword evidence="4" id="KW-0472">Membrane</keyword>
<evidence type="ECO:0000313" key="6">
    <source>
        <dbReference type="EMBL" id="MFC2926690.1"/>
    </source>
</evidence>
<evidence type="ECO:0000256" key="3">
    <source>
        <dbReference type="ARBA" id="ARBA00023315"/>
    </source>
</evidence>
<feature type="domain" description="Phospholipid/glycerol acyltransferase" evidence="5">
    <location>
        <begin position="71"/>
        <end position="185"/>
    </location>
</feature>
<keyword evidence="3 6" id="KW-0012">Acyltransferase</keyword>
<dbReference type="Proteomes" id="UP001595379">
    <property type="component" value="Unassembled WGS sequence"/>
</dbReference>
<evidence type="ECO:0000256" key="2">
    <source>
        <dbReference type="ARBA" id="ARBA00022679"/>
    </source>
</evidence>
<keyword evidence="2" id="KW-0808">Transferase</keyword>
<keyword evidence="7" id="KW-1185">Reference proteome</keyword>
<keyword evidence="4" id="KW-1133">Transmembrane helix</keyword>
<keyword evidence="4" id="KW-0812">Transmembrane</keyword>
<dbReference type="InterPro" id="IPR002123">
    <property type="entry name" value="Plipid/glycerol_acylTrfase"/>
</dbReference>
<dbReference type="RefSeq" id="WP_343164677.1">
    <property type="nucleotide sequence ID" value="NZ_JBHRSV010000020.1"/>
</dbReference>
<dbReference type="PANTHER" id="PTHR10434:SF40">
    <property type="entry name" value="1-ACYL-SN-GLYCEROL-3-PHOSPHATE ACYLTRANSFERASE"/>
    <property type="match status" value="1"/>
</dbReference>
<protein>
    <submittedName>
        <fullName evidence="6">Lysophospholipid acyltransferase family protein</fullName>
    </submittedName>
</protein>
<feature type="transmembrane region" description="Helical" evidence="4">
    <location>
        <begin position="6"/>
        <end position="29"/>
    </location>
</feature>
<evidence type="ECO:0000259" key="5">
    <source>
        <dbReference type="SMART" id="SM00563"/>
    </source>
</evidence>
<dbReference type="GO" id="GO:0016746">
    <property type="term" value="F:acyltransferase activity"/>
    <property type="evidence" value="ECO:0007669"/>
    <property type="project" value="UniProtKB-KW"/>
</dbReference>
<comment type="caution">
    <text evidence="6">The sequence shown here is derived from an EMBL/GenBank/DDBJ whole genome shotgun (WGS) entry which is preliminary data.</text>
</comment>
<evidence type="ECO:0000313" key="7">
    <source>
        <dbReference type="Proteomes" id="UP001595379"/>
    </source>
</evidence>
<accession>A0ABV6ZYU7</accession>
<organism evidence="6 7">
    <name type="scientific">Hyphobacterium vulgare</name>
    <dbReference type="NCBI Taxonomy" id="1736751"/>
    <lineage>
        <taxon>Bacteria</taxon>
        <taxon>Pseudomonadati</taxon>
        <taxon>Pseudomonadota</taxon>
        <taxon>Alphaproteobacteria</taxon>
        <taxon>Maricaulales</taxon>
        <taxon>Maricaulaceae</taxon>
        <taxon>Hyphobacterium</taxon>
    </lineage>
</organism>
<dbReference type="EMBL" id="JBHRSV010000020">
    <property type="protein sequence ID" value="MFC2926690.1"/>
    <property type="molecule type" value="Genomic_DNA"/>
</dbReference>
<proteinExistence type="predicted"/>
<evidence type="ECO:0000256" key="4">
    <source>
        <dbReference type="SAM" id="Phobius"/>
    </source>
</evidence>
<dbReference type="Pfam" id="PF01553">
    <property type="entry name" value="Acyltransferase"/>
    <property type="match status" value="1"/>
</dbReference>
<evidence type="ECO:0000256" key="1">
    <source>
        <dbReference type="ARBA" id="ARBA00005189"/>
    </source>
</evidence>
<dbReference type="CDD" id="cd07989">
    <property type="entry name" value="LPLAT_AGPAT-like"/>
    <property type="match status" value="1"/>
</dbReference>
<dbReference type="SUPFAM" id="SSF69593">
    <property type="entry name" value="Glycerol-3-phosphate (1)-acyltransferase"/>
    <property type="match status" value="1"/>
</dbReference>
<reference evidence="7" key="1">
    <citation type="journal article" date="2019" name="Int. J. Syst. Evol. Microbiol.">
        <title>The Global Catalogue of Microorganisms (GCM) 10K type strain sequencing project: providing services to taxonomists for standard genome sequencing and annotation.</title>
        <authorList>
            <consortium name="The Broad Institute Genomics Platform"/>
            <consortium name="The Broad Institute Genome Sequencing Center for Infectious Disease"/>
            <person name="Wu L."/>
            <person name="Ma J."/>
        </authorList>
    </citation>
    <scope>NUCLEOTIDE SEQUENCE [LARGE SCALE GENOMIC DNA]</scope>
    <source>
        <strain evidence="7">KCTC 52487</strain>
    </source>
</reference>